<feature type="compositionally biased region" description="Low complexity" evidence="1">
    <location>
        <begin position="183"/>
        <end position="192"/>
    </location>
</feature>
<reference evidence="2 3" key="1">
    <citation type="journal article" date="2010" name="Nature">
        <title>Genome sequencing and analysis of the model grass Brachypodium distachyon.</title>
        <authorList>
            <consortium name="International Brachypodium Initiative"/>
        </authorList>
    </citation>
    <scope>NUCLEOTIDE SEQUENCE [LARGE SCALE GENOMIC DNA]</scope>
    <source>
        <strain evidence="2 3">Bd21</strain>
    </source>
</reference>
<proteinExistence type="predicted"/>
<reference evidence="3" key="3">
    <citation type="submission" date="2018-08" db="UniProtKB">
        <authorList>
            <consortium name="EnsemblPlants"/>
        </authorList>
    </citation>
    <scope>IDENTIFICATION</scope>
    <source>
        <strain evidence="3">cv. Bd21</strain>
    </source>
</reference>
<protein>
    <submittedName>
        <fullName evidence="2 3">Uncharacterized protein</fullName>
    </submittedName>
</protein>
<evidence type="ECO:0000313" key="4">
    <source>
        <dbReference type="Proteomes" id="UP000008810"/>
    </source>
</evidence>
<feature type="region of interest" description="Disordered" evidence="1">
    <location>
        <begin position="80"/>
        <end position="112"/>
    </location>
</feature>
<dbReference type="InParanoid" id="A0A2K2CNZ5"/>
<gene>
    <name evidence="2" type="ORF">BRADI_4g20542v3</name>
</gene>
<dbReference type="Proteomes" id="UP000008810">
    <property type="component" value="Chromosome 4"/>
</dbReference>
<accession>A0A2K2CNZ5</accession>
<evidence type="ECO:0000313" key="2">
    <source>
        <dbReference type="EMBL" id="PNT63739.1"/>
    </source>
</evidence>
<feature type="region of interest" description="Disordered" evidence="1">
    <location>
        <begin position="156"/>
        <end position="276"/>
    </location>
</feature>
<feature type="compositionally biased region" description="Basic and acidic residues" evidence="1">
    <location>
        <begin position="95"/>
        <end position="112"/>
    </location>
</feature>
<dbReference type="EnsemblPlants" id="PNT63739">
    <property type="protein sequence ID" value="PNT63739"/>
    <property type="gene ID" value="BRADI_4g20542v3"/>
</dbReference>
<dbReference type="Gramene" id="PNT63739">
    <property type="protein sequence ID" value="PNT63739"/>
    <property type="gene ID" value="BRADI_4g20542v3"/>
</dbReference>
<evidence type="ECO:0000256" key="1">
    <source>
        <dbReference type="SAM" id="MobiDB-lite"/>
    </source>
</evidence>
<feature type="compositionally biased region" description="Basic residues" evidence="1">
    <location>
        <begin position="200"/>
        <end position="227"/>
    </location>
</feature>
<sequence length="276" mass="30803">MAFSRPTAAERAIRMSSGSAPSATFNLFDELLKLQWTPPRRGALRLRAHRPPLRLEDLIPNHATRRLFQFQGWCVARGHADERAPTPTPRRSLHRQREARATRGDSPSPEHLHLSSLKCSLRASVACRCPAWTPCALPPPRPYLLPRLRPNAAMAGAAAPKPPAARRLAACSTSTAVPPRPRSLPSRVLNRPRIAESRQRRSRRRSGRRRLPPTRRSGARRGPRRGAVRSPRPAVQQAARQEEMADKWGTFPPSCQSSPTPISLPHPPQHALRRVS</sequence>
<keyword evidence="4" id="KW-1185">Reference proteome</keyword>
<name>A0A2K2CNZ5_BRADI</name>
<evidence type="ECO:0000313" key="3">
    <source>
        <dbReference type="EnsemblPlants" id="PNT63739"/>
    </source>
</evidence>
<dbReference type="EMBL" id="CM000883">
    <property type="protein sequence ID" value="PNT63739.1"/>
    <property type="molecule type" value="Genomic_DNA"/>
</dbReference>
<feature type="compositionally biased region" description="Low complexity" evidence="1">
    <location>
        <begin position="156"/>
        <end position="170"/>
    </location>
</feature>
<organism evidence="2">
    <name type="scientific">Brachypodium distachyon</name>
    <name type="common">Purple false brome</name>
    <name type="synonym">Trachynia distachya</name>
    <dbReference type="NCBI Taxonomy" id="15368"/>
    <lineage>
        <taxon>Eukaryota</taxon>
        <taxon>Viridiplantae</taxon>
        <taxon>Streptophyta</taxon>
        <taxon>Embryophyta</taxon>
        <taxon>Tracheophyta</taxon>
        <taxon>Spermatophyta</taxon>
        <taxon>Magnoliopsida</taxon>
        <taxon>Liliopsida</taxon>
        <taxon>Poales</taxon>
        <taxon>Poaceae</taxon>
        <taxon>BOP clade</taxon>
        <taxon>Pooideae</taxon>
        <taxon>Stipodae</taxon>
        <taxon>Brachypodieae</taxon>
        <taxon>Brachypodium</taxon>
    </lineage>
</organism>
<reference evidence="2" key="2">
    <citation type="submission" date="2017-06" db="EMBL/GenBank/DDBJ databases">
        <title>WGS assembly of Brachypodium distachyon.</title>
        <authorList>
            <consortium name="The International Brachypodium Initiative"/>
            <person name="Lucas S."/>
            <person name="Harmon-Smith M."/>
            <person name="Lail K."/>
            <person name="Tice H."/>
            <person name="Grimwood J."/>
            <person name="Bruce D."/>
            <person name="Barry K."/>
            <person name="Shu S."/>
            <person name="Lindquist E."/>
            <person name="Wang M."/>
            <person name="Pitluck S."/>
            <person name="Vogel J.P."/>
            <person name="Garvin D.F."/>
            <person name="Mockler T.C."/>
            <person name="Schmutz J."/>
            <person name="Rokhsar D."/>
            <person name="Bevan M.W."/>
        </authorList>
    </citation>
    <scope>NUCLEOTIDE SEQUENCE</scope>
    <source>
        <strain evidence="2">Bd21</strain>
    </source>
</reference>
<dbReference type="AlphaFoldDB" id="A0A2K2CNZ5"/>